<organism evidence="7 8">
    <name type="scientific">Solea senegalensis</name>
    <name type="common">Senegalese sole</name>
    <dbReference type="NCBI Taxonomy" id="28829"/>
    <lineage>
        <taxon>Eukaryota</taxon>
        <taxon>Metazoa</taxon>
        <taxon>Chordata</taxon>
        <taxon>Craniata</taxon>
        <taxon>Vertebrata</taxon>
        <taxon>Euteleostomi</taxon>
        <taxon>Actinopterygii</taxon>
        <taxon>Neopterygii</taxon>
        <taxon>Teleostei</taxon>
        <taxon>Neoteleostei</taxon>
        <taxon>Acanthomorphata</taxon>
        <taxon>Carangaria</taxon>
        <taxon>Pleuronectiformes</taxon>
        <taxon>Pleuronectoidei</taxon>
        <taxon>Soleidae</taxon>
        <taxon>Solea</taxon>
    </lineage>
</organism>
<protein>
    <recommendedName>
        <fullName evidence="5">Cilia- and flagella-associated protein 418</fullName>
    </recommendedName>
</protein>
<comment type="subcellular location">
    <subcellularLocation>
        <location evidence="2">Cytoplasm</location>
    </subcellularLocation>
    <subcellularLocation>
        <location evidence="1">Photoreceptor inner segment</location>
    </subcellularLocation>
</comment>
<evidence type="ECO:0000256" key="5">
    <source>
        <dbReference type="ARBA" id="ARBA00026215"/>
    </source>
</evidence>
<dbReference type="PANTHER" id="PTHR33958:SF1">
    <property type="entry name" value="CILIA- AND FLAGELLA-ASSOCIATED PROTEIN 418"/>
    <property type="match status" value="1"/>
</dbReference>
<evidence type="ECO:0000256" key="2">
    <source>
        <dbReference type="ARBA" id="ARBA00004496"/>
    </source>
</evidence>
<gene>
    <name evidence="7" type="ORF">JOB18_013959</name>
</gene>
<dbReference type="Proteomes" id="UP000693946">
    <property type="component" value="Unassembled WGS sequence"/>
</dbReference>
<dbReference type="PANTHER" id="PTHR33958">
    <property type="entry name" value="PROTEIN C8ORF37"/>
    <property type="match status" value="1"/>
</dbReference>
<dbReference type="EMBL" id="JAGKHQ010001554">
    <property type="protein sequence ID" value="KAG7454890.1"/>
    <property type="molecule type" value="Genomic_DNA"/>
</dbReference>
<dbReference type="GO" id="GO:0001917">
    <property type="term" value="C:photoreceptor inner segment"/>
    <property type="evidence" value="ECO:0007669"/>
    <property type="project" value="UniProtKB-SubCell"/>
</dbReference>
<feature type="region of interest" description="Disordered" evidence="6">
    <location>
        <begin position="28"/>
        <end position="58"/>
    </location>
</feature>
<keyword evidence="8" id="KW-1185">Reference proteome</keyword>
<accession>A0AAV6PCJ7</accession>
<sequence>MDADDLDLDLDELLDEVEEKFCRHVSVASSARGHADTREEVRQKRHTRSATKPTVQKNSISEDIDALLEDLLDDQQHRDTAQLKREQIPAEKKPSSQSGGRRCCPVFIGGSSLTNGVGTATTKRSCDQLRCVSCDFGVQMFDDCEWEASCDYLFFRLTSVTESDHTRQQRTSSSCVPSS</sequence>
<feature type="compositionally biased region" description="Basic and acidic residues" evidence="6">
    <location>
        <begin position="80"/>
        <end position="94"/>
    </location>
</feature>
<name>A0AAV6PCJ7_SOLSE</name>
<dbReference type="GO" id="GO:0005829">
    <property type="term" value="C:cytosol"/>
    <property type="evidence" value="ECO:0007669"/>
    <property type="project" value="TreeGrafter"/>
</dbReference>
<dbReference type="InterPro" id="IPR029239">
    <property type="entry name" value="CFAP418"/>
</dbReference>
<proteinExistence type="predicted"/>
<keyword evidence="3" id="KW-0963">Cytoplasm</keyword>
<reference evidence="7 8" key="1">
    <citation type="journal article" date="2021" name="Sci. Rep.">
        <title>Chromosome anchoring in Senegalese sole (Solea senegalensis) reveals sex-associated markers and genome rearrangements in flatfish.</title>
        <authorList>
            <person name="Guerrero-Cozar I."/>
            <person name="Gomez-Garrido J."/>
            <person name="Berbel C."/>
            <person name="Martinez-Blanch J.F."/>
            <person name="Alioto T."/>
            <person name="Claros M.G."/>
            <person name="Gagnaire P.A."/>
            <person name="Manchado M."/>
        </authorList>
    </citation>
    <scope>NUCLEOTIDE SEQUENCE [LARGE SCALE GENOMIC DNA]</scope>
    <source>
        <strain evidence="7">Sse05_10M</strain>
    </source>
</reference>
<evidence type="ECO:0000256" key="4">
    <source>
        <dbReference type="ARBA" id="ARBA00024819"/>
    </source>
</evidence>
<feature type="region of interest" description="Disordered" evidence="6">
    <location>
        <begin position="80"/>
        <end position="102"/>
    </location>
</feature>
<evidence type="ECO:0000256" key="6">
    <source>
        <dbReference type="SAM" id="MobiDB-lite"/>
    </source>
</evidence>
<dbReference type="Pfam" id="PF14996">
    <property type="entry name" value="RMP"/>
    <property type="match status" value="1"/>
</dbReference>
<comment type="caution">
    <text evidence="7">The sequence shown here is derived from an EMBL/GenBank/DDBJ whole genome shotgun (WGS) entry which is preliminary data.</text>
</comment>
<dbReference type="AlphaFoldDB" id="A0AAV6PCJ7"/>
<evidence type="ECO:0000313" key="8">
    <source>
        <dbReference type="Proteomes" id="UP000693946"/>
    </source>
</evidence>
<evidence type="ECO:0000313" key="7">
    <source>
        <dbReference type="EMBL" id="KAG7454890.1"/>
    </source>
</evidence>
<evidence type="ECO:0000256" key="3">
    <source>
        <dbReference type="ARBA" id="ARBA00022490"/>
    </source>
</evidence>
<feature type="compositionally biased region" description="Basic and acidic residues" evidence="6">
    <location>
        <begin position="33"/>
        <end position="42"/>
    </location>
</feature>
<evidence type="ECO:0000256" key="1">
    <source>
        <dbReference type="ARBA" id="ARBA00004437"/>
    </source>
</evidence>
<comment type="function">
    <text evidence="4">May be involved in photoreceptor outer segment disk morphogenesis.</text>
</comment>